<proteinExistence type="predicted"/>
<comment type="caution">
    <text evidence="2">The sequence shown here is derived from an EMBL/GenBank/DDBJ whole genome shotgun (WGS) entry which is preliminary data.</text>
</comment>
<evidence type="ECO:0000313" key="2">
    <source>
        <dbReference type="EMBL" id="MDT0575955.1"/>
    </source>
</evidence>
<evidence type="ECO:0000313" key="3">
    <source>
        <dbReference type="Proteomes" id="UP001259803"/>
    </source>
</evidence>
<dbReference type="Pfam" id="PF13577">
    <property type="entry name" value="SnoaL_4"/>
    <property type="match status" value="1"/>
</dbReference>
<gene>
    <name evidence="2" type="ORF">RM533_07125</name>
</gene>
<name>A0ABU2ZHU5_9SPHN</name>
<dbReference type="SUPFAM" id="SSF54427">
    <property type="entry name" value="NTF2-like"/>
    <property type="match status" value="1"/>
</dbReference>
<organism evidence="2 3">
    <name type="scientific">Croceicoccus esteveae</name>
    <dbReference type="NCBI Taxonomy" id="3075597"/>
    <lineage>
        <taxon>Bacteria</taxon>
        <taxon>Pseudomonadati</taxon>
        <taxon>Pseudomonadota</taxon>
        <taxon>Alphaproteobacteria</taxon>
        <taxon>Sphingomonadales</taxon>
        <taxon>Erythrobacteraceae</taxon>
        <taxon>Croceicoccus</taxon>
    </lineage>
</organism>
<dbReference type="Gene3D" id="3.10.450.50">
    <property type="match status" value="1"/>
</dbReference>
<reference evidence="2 3" key="1">
    <citation type="submission" date="2023-09" db="EMBL/GenBank/DDBJ databases">
        <authorList>
            <person name="Rey-Velasco X."/>
        </authorList>
    </citation>
    <scope>NUCLEOTIDE SEQUENCE [LARGE SCALE GENOMIC DNA]</scope>
    <source>
        <strain evidence="2 3">F390</strain>
    </source>
</reference>
<dbReference type="RefSeq" id="WP_311340535.1">
    <property type="nucleotide sequence ID" value="NZ_JAVRHS010000004.1"/>
</dbReference>
<accession>A0ABU2ZHU5</accession>
<sequence length="142" mass="16248">MNASDWMALRRSAEIYARGADRRSEADWRAVLADEIEIAGPGFSIAGLEANLASLARLGEMFKATRHLVHNQLAQIDGDRAKGETYSTAEHRLAGEHGDMLLVWAIRYQDEWRREAGTWRFTRRELILDWEELRALKEEPAP</sequence>
<feature type="domain" description="SnoaL-like" evidence="1">
    <location>
        <begin position="10"/>
        <end position="124"/>
    </location>
</feature>
<evidence type="ECO:0000259" key="1">
    <source>
        <dbReference type="Pfam" id="PF13577"/>
    </source>
</evidence>
<dbReference type="InterPro" id="IPR032710">
    <property type="entry name" value="NTF2-like_dom_sf"/>
</dbReference>
<protein>
    <submittedName>
        <fullName evidence="2">Nuclear transport factor 2 family protein</fullName>
    </submittedName>
</protein>
<dbReference type="Proteomes" id="UP001259803">
    <property type="component" value="Unassembled WGS sequence"/>
</dbReference>
<keyword evidence="3" id="KW-1185">Reference proteome</keyword>
<dbReference type="EMBL" id="JAVRHS010000004">
    <property type="protein sequence ID" value="MDT0575955.1"/>
    <property type="molecule type" value="Genomic_DNA"/>
</dbReference>
<dbReference type="InterPro" id="IPR037401">
    <property type="entry name" value="SnoaL-like"/>
</dbReference>